<dbReference type="Proteomes" id="UP000016843">
    <property type="component" value="Unassembled WGS sequence"/>
</dbReference>
<gene>
    <name evidence="1" type="ORF">P872_17770</name>
</gene>
<protein>
    <submittedName>
        <fullName evidence="1">Uncharacterized protein</fullName>
    </submittedName>
</protein>
<dbReference type="EMBL" id="AWXR01000026">
    <property type="protein sequence ID" value="ERM82474.1"/>
    <property type="molecule type" value="Genomic_DNA"/>
</dbReference>
<accession>U5BY34</accession>
<proteinExistence type="predicted"/>
<comment type="caution">
    <text evidence="1">The sequence shown here is derived from an EMBL/GenBank/DDBJ whole genome shotgun (WGS) entry which is preliminary data.</text>
</comment>
<organism evidence="1 2">
    <name type="scientific">Rhodonellum psychrophilum GCM71 = DSM 17998</name>
    <dbReference type="NCBI Taxonomy" id="1123057"/>
    <lineage>
        <taxon>Bacteria</taxon>
        <taxon>Pseudomonadati</taxon>
        <taxon>Bacteroidota</taxon>
        <taxon>Cytophagia</taxon>
        <taxon>Cytophagales</taxon>
        <taxon>Cytophagaceae</taxon>
        <taxon>Rhodonellum</taxon>
    </lineage>
</organism>
<keyword evidence="2" id="KW-1185">Reference proteome</keyword>
<dbReference type="AlphaFoldDB" id="U5BY34"/>
<name>U5BY34_9BACT</name>
<evidence type="ECO:0000313" key="2">
    <source>
        <dbReference type="Proteomes" id="UP000016843"/>
    </source>
</evidence>
<evidence type="ECO:0000313" key="1">
    <source>
        <dbReference type="EMBL" id="ERM82474.1"/>
    </source>
</evidence>
<reference evidence="1 2" key="1">
    <citation type="journal article" date="2013" name="Genome Announc.">
        <title>Draft Genome Sequence of the Psychrophilic and Alkaliphilic Rhodonellum psychrophilum Strain GCM71T.</title>
        <authorList>
            <person name="Hauptmann A.L."/>
            <person name="Glaring M.A."/>
            <person name="Hallin P.F."/>
            <person name="Prieme A."/>
            <person name="Stougaard P."/>
        </authorList>
    </citation>
    <scope>NUCLEOTIDE SEQUENCE [LARGE SCALE GENOMIC DNA]</scope>
    <source>
        <strain evidence="1 2">GCM71</strain>
    </source>
</reference>
<sequence>MIPFDKKNSKKIGLGRSQTMNSLNSQNHFQTGLSDKSNHFSGLIRMGFL</sequence>